<evidence type="ECO:0000256" key="3">
    <source>
        <dbReference type="SAM" id="MobiDB-lite"/>
    </source>
</evidence>
<protein>
    <recommendedName>
        <fullName evidence="4">RING-type domain-containing protein</fullName>
    </recommendedName>
</protein>
<feature type="domain" description="RING-type" evidence="4">
    <location>
        <begin position="94"/>
        <end position="139"/>
    </location>
</feature>
<dbReference type="PANTHER" id="PTHR14991">
    <property type="entry name" value="RING FINGER PROTEIN 32"/>
    <property type="match status" value="1"/>
</dbReference>
<dbReference type="InterPro" id="IPR013083">
    <property type="entry name" value="Znf_RING/FYVE/PHD"/>
</dbReference>
<dbReference type="EMBL" id="HBIB01041758">
    <property type="protein sequence ID" value="CAE0264988.1"/>
    <property type="molecule type" value="Transcribed_RNA"/>
</dbReference>
<keyword evidence="1" id="KW-0862">Zinc</keyword>
<dbReference type="PANTHER" id="PTHR14991:SF0">
    <property type="entry name" value="RING FINGER PROTEIN 32"/>
    <property type="match status" value="1"/>
</dbReference>
<feature type="compositionally biased region" description="Polar residues" evidence="3">
    <location>
        <begin position="190"/>
        <end position="204"/>
    </location>
</feature>
<sequence>MALTVNNRQQNLANIPDSGSISSKYTATLDSIAERDLCGEVDEKVANKENVVSAEEMQQLKDLALNLKLALKDKEKQIAGLQQKLTTEKETEECCICLEDLKPGLSSIFIARCGHWFHHDCIKAAFRAQKKDPSCPLCRRPFRSNEVGMEDKKAMSPPCTPQVLRALHTSAQQNNNDATVRMYNALPQSMRPQQDMPNNTTAHTSRPGIPRHPRSSGQGGNRGSNNTQQQNQRRIVTARERRVHPHPHSRSDGGDGGREQPLARRLDLDRAADNEGGDAAARLTPRSRATASRGCTIS</sequence>
<evidence type="ECO:0000256" key="1">
    <source>
        <dbReference type="PROSITE-ProRule" id="PRU00175"/>
    </source>
</evidence>
<dbReference type="UniPathway" id="UPA00143"/>
<evidence type="ECO:0000313" key="5">
    <source>
        <dbReference type="EMBL" id="CAE0264988.1"/>
    </source>
</evidence>
<proteinExistence type="predicted"/>
<dbReference type="PROSITE" id="PS50089">
    <property type="entry name" value="ZF_RING_2"/>
    <property type="match status" value="1"/>
</dbReference>
<feature type="coiled-coil region" evidence="2">
    <location>
        <begin position="57"/>
        <end position="91"/>
    </location>
</feature>
<feature type="region of interest" description="Disordered" evidence="3">
    <location>
        <begin position="190"/>
        <end position="298"/>
    </location>
</feature>
<dbReference type="SMART" id="SM00184">
    <property type="entry name" value="RING"/>
    <property type="match status" value="1"/>
</dbReference>
<keyword evidence="1" id="KW-0863">Zinc-finger</keyword>
<dbReference type="InterPro" id="IPR042862">
    <property type="entry name" value="RNF32"/>
</dbReference>
<feature type="compositionally biased region" description="Basic and acidic residues" evidence="3">
    <location>
        <begin position="249"/>
        <end position="273"/>
    </location>
</feature>
<dbReference type="Pfam" id="PF13639">
    <property type="entry name" value="zf-RING_2"/>
    <property type="match status" value="1"/>
</dbReference>
<dbReference type="GO" id="GO:0008270">
    <property type="term" value="F:zinc ion binding"/>
    <property type="evidence" value="ECO:0007669"/>
    <property type="project" value="UniProtKB-KW"/>
</dbReference>
<keyword evidence="2" id="KW-0175">Coiled coil</keyword>
<accession>A0A7S3GFT8</accession>
<feature type="compositionally biased region" description="Polar residues" evidence="3">
    <location>
        <begin position="287"/>
        <end position="298"/>
    </location>
</feature>
<name>A0A7S3GFT8_9EUKA</name>
<evidence type="ECO:0000256" key="2">
    <source>
        <dbReference type="SAM" id="Coils"/>
    </source>
</evidence>
<organism evidence="5">
    <name type="scientific">Palpitomonas bilix</name>
    <dbReference type="NCBI Taxonomy" id="652834"/>
    <lineage>
        <taxon>Eukaryota</taxon>
        <taxon>Eukaryota incertae sedis</taxon>
    </lineage>
</organism>
<gene>
    <name evidence="5" type="ORF">PBIL07802_LOCUS27322</name>
</gene>
<dbReference type="SUPFAM" id="SSF57850">
    <property type="entry name" value="RING/U-box"/>
    <property type="match status" value="1"/>
</dbReference>
<dbReference type="InterPro" id="IPR001841">
    <property type="entry name" value="Znf_RING"/>
</dbReference>
<reference evidence="5" key="1">
    <citation type="submission" date="2021-01" db="EMBL/GenBank/DDBJ databases">
        <authorList>
            <person name="Corre E."/>
            <person name="Pelletier E."/>
            <person name="Niang G."/>
            <person name="Scheremetjew M."/>
            <person name="Finn R."/>
            <person name="Kale V."/>
            <person name="Holt S."/>
            <person name="Cochrane G."/>
            <person name="Meng A."/>
            <person name="Brown T."/>
            <person name="Cohen L."/>
        </authorList>
    </citation>
    <scope>NUCLEOTIDE SEQUENCE</scope>
    <source>
        <strain evidence="5">NIES-2562</strain>
    </source>
</reference>
<dbReference type="AlphaFoldDB" id="A0A7S3GFT8"/>
<evidence type="ECO:0000259" key="4">
    <source>
        <dbReference type="PROSITE" id="PS50089"/>
    </source>
</evidence>
<dbReference type="GO" id="GO:0016567">
    <property type="term" value="P:protein ubiquitination"/>
    <property type="evidence" value="ECO:0007669"/>
    <property type="project" value="UniProtKB-UniPathway"/>
</dbReference>
<dbReference type="Gene3D" id="3.30.40.10">
    <property type="entry name" value="Zinc/RING finger domain, C3HC4 (zinc finger)"/>
    <property type="match status" value="1"/>
</dbReference>
<feature type="compositionally biased region" description="Low complexity" evidence="3">
    <location>
        <begin position="223"/>
        <end position="234"/>
    </location>
</feature>
<keyword evidence="1" id="KW-0479">Metal-binding</keyword>